<comment type="function">
    <text evidence="12">Catalyzes the phosphorylation of ribose at O-5 in a reaction requiring ATP and magnesium. The resulting D-ribose-5-phosphate can then be used either for sythesis of nucleotides, histidine, and tryptophan, or as a component of the pentose phosphate pathway.</text>
</comment>
<dbReference type="GO" id="GO:0004747">
    <property type="term" value="F:ribokinase activity"/>
    <property type="evidence" value="ECO:0007669"/>
    <property type="project" value="UniProtKB-UniRule"/>
</dbReference>
<keyword evidence="5 12" id="KW-0479">Metal-binding</keyword>
<evidence type="ECO:0000256" key="11">
    <source>
        <dbReference type="ARBA" id="ARBA00023277"/>
    </source>
</evidence>
<comment type="catalytic activity">
    <reaction evidence="12">
        <text>D-ribose + ATP = D-ribose 5-phosphate + ADP + H(+)</text>
        <dbReference type="Rhea" id="RHEA:13697"/>
        <dbReference type="ChEBI" id="CHEBI:15378"/>
        <dbReference type="ChEBI" id="CHEBI:30616"/>
        <dbReference type="ChEBI" id="CHEBI:47013"/>
        <dbReference type="ChEBI" id="CHEBI:78346"/>
        <dbReference type="ChEBI" id="CHEBI:456216"/>
        <dbReference type="EC" id="2.7.1.15"/>
    </reaction>
</comment>
<keyword evidence="6 12" id="KW-0547">Nucleotide-binding</keyword>
<dbReference type="PANTHER" id="PTHR10584">
    <property type="entry name" value="SUGAR KINASE"/>
    <property type="match status" value="1"/>
</dbReference>
<evidence type="ECO:0000259" key="14">
    <source>
        <dbReference type="Pfam" id="PF00294"/>
    </source>
</evidence>
<dbReference type="PROSITE" id="PS00584">
    <property type="entry name" value="PFKB_KINASES_2"/>
    <property type="match status" value="1"/>
</dbReference>
<evidence type="ECO:0000256" key="2">
    <source>
        <dbReference type="ARBA" id="ARBA00012035"/>
    </source>
</evidence>
<evidence type="ECO:0000313" key="16">
    <source>
        <dbReference type="Proteomes" id="UP000565572"/>
    </source>
</evidence>
<dbReference type="UniPathway" id="UPA00916">
    <property type="reaction ID" value="UER00889"/>
</dbReference>
<evidence type="ECO:0000256" key="4">
    <source>
        <dbReference type="ARBA" id="ARBA00022679"/>
    </source>
</evidence>
<feature type="binding site" evidence="12">
    <location>
        <begin position="55"/>
        <end position="59"/>
    </location>
    <ligand>
        <name>substrate</name>
    </ligand>
</feature>
<evidence type="ECO:0000256" key="13">
    <source>
        <dbReference type="SAM" id="MobiDB-lite"/>
    </source>
</evidence>
<evidence type="ECO:0000256" key="6">
    <source>
        <dbReference type="ARBA" id="ARBA00022741"/>
    </source>
</evidence>
<feature type="compositionally biased region" description="Basic and acidic residues" evidence="13">
    <location>
        <begin position="313"/>
        <end position="328"/>
    </location>
</feature>
<feature type="binding site" evidence="12">
    <location>
        <position position="271"/>
    </location>
    <ligand>
        <name>substrate</name>
    </ligand>
</feature>
<gene>
    <name evidence="12" type="primary">rbsK</name>
    <name evidence="15" type="ORF">FHX39_001815</name>
</gene>
<dbReference type="InterPro" id="IPR029056">
    <property type="entry name" value="Ribokinase-like"/>
</dbReference>
<keyword evidence="11 12" id="KW-0119">Carbohydrate metabolism</keyword>
<evidence type="ECO:0000256" key="10">
    <source>
        <dbReference type="ARBA" id="ARBA00022958"/>
    </source>
</evidence>
<name>A0A7W5P7H7_9ACTN</name>
<comment type="caution">
    <text evidence="12">Lacks conserved residue(s) required for the propagation of feature annotation.</text>
</comment>
<sequence length="338" mass="33945">MTVAEAGVVGPAPSPRPAKVIVVGSANQDYIVRVPAPPGPGETVLATSLLKQPGGKGANQAVAAARLGGDVTLVASVGDDDDGALLIRQLRSEGVDTADVEIISRGRTGLGLVSVDDSGENSITVVPGTNFALTTDRVRRTIGRVADETGAATMIAQAEVLPEIFTAAIRAAEASGARVIFNLAPFQPVADDLLAACDPLVLNEAEASGLLGRPVGGAAQAARAVDELRGRARSVVVTVGAEGACWADAWSSGHAPAEKGVNTVDTTGAGDAFVGAVAVELARGATLEEAVTVGVRAGTFAITSPGAQSSYAGREDLGLERGPVDRPTRVLHPCGAPG</sequence>
<dbReference type="CDD" id="cd01174">
    <property type="entry name" value="ribokinase"/>
    <property type="match status" value="1"/>
</dbReference>
<comment type="pathway">
    <text evidence="12">Carbohydrate metabolism; D-ribose degradation; D-ribose 5-phosphate from beta-D-ribopyranose: step 2/2.</text>
</comment>
<evidence type="ECO:0000256" key="7">
    <source>
        <dbReference type="ARBA" id="ARBA00022777"/>
    </source>
</evidence>
<evidence type="ECO:0000256" key="5">
    <source>
        <dbReference type="ARBA" id="ARBA00022723"/>
    </source>
</evidence>
<feature type="active site" description="Proton acceptor" evidence="12">
    <location>
        <position position="271"/>
    </location>
</feature>
<dbReference type="SUPFAM" id="SSF53613">
    <property type="entry name" value="Ribokinase-like"/>
    <property type="match status" value="1"/>
</dbReference>
<feature type="binding site" evidence="12">
    <location>
        <begin position="270"/>
        <end position="271"/>
    </location>
    <ligand>
        <name>ATP</name>
        <dbReference type="ChEBI" id="CHEBI:30616"/>
    </ligand>
</feature>
<dbReference type="Proteomes" id="UP000565572">
    <property type="component" value="Unassembled WGS sequence"/>
</dbReference>
<dbReference type="GO" id="GO:0046872">
    <property type="term" value="F:metal ion binding"/>
    <property type="evidence" value="ECO:0007669"/>
    <property type="project" value="UniProtKB-KW"/>
</dbReference>
<dbReference type="EMBL" id="JACHZG010000001">
    <property type="protein sequence ID" value="MBB3326871.1"/>
    <property type="molecule type" value="Genomic_DNA"/>
</dbReference>
<dbReference type="InterPro" id="IPR011611">
    <property type="entry name" value="PfkB_dom"/>
</dbReference>
<evidence type="ECO:0000256" key="12">
    <source>
        <dbReference type="HAMAP-Rule" id="MF_01987"/>
    </source>
</evidence>
<feature type="binding site" evidence="12">
    <location>
        <position position="203"/>
    </location>
    <ligand>
        <name>ATP</name>
        <dbReference type="ChEBI" id="CHEBI:30616"/>
    </ligand>
</feature>
<dbReference type="RefSeq" id="WP_183337736.1">
    <property type="nucleotide sequence ID" value="NZ_JACHZG010000001.1"/>
</dbReference>
<dbReference type="HAMAP" id="MF_01987">
    <property type="entry name" value="Ribokinase"/>
    <property type="match status" value="1"/>
</dbReference>
<dbReference type="PANTHER" id="PTHR10584:SF166">
    <property type="entry name" value="RIBOKINASE"/>
    <property type="match status" value="1"/>
</dbReference>
<feature type="binding site" evidence="12">
    <location>
        <position position="306"/>
    </location>
    <ligand>
        <name>K(+)</name>
        <dbReference type="ChEBI" id="CHEBI:29103"/>
    </ligand>
</feature>
<keyword evidence="12" id="KW-0963">Cytoplasm</keyword>
<feature type="domain" description="Carbohydrate kinase PfkB" evidence="14">
    <location>
        <begin position="18"/>
        <end position="310"/>
    </location>
</feature>
<evidence type="ECO:0000256" key="3">
    <source>
        <dbReference type="ARBA" id="ARBA00016943"/>
    </source>
</evidence>
<comment type="similarity">
    <text evidence="1">Belongs to the carbohydrate kinase pfkB family.</text>
</comment>
<evidence type="ECO:0000313" key="15">
    <source>
        <dbReference type="EMBL" id="MBB3326871.1"/>
    </source>
</evidence>
<feature type="binding site" evidence="12">
    <location>
        <position position="301"/>
    </location>
    <ligand>
        <name>K(+)</name>
        <dbReference type="ChEBI" id="CHEBI:29103"/>
    </ligand>
</feature>
<keyword evidence="4 12" id="KW-0808">Transferase</keyword>
<keyword evidence="8 12" id="KW-0067">ATP-binding</keyword>
<evidence type="ECO:0000256" key="1">
    <source>
        <dbReference type="ARBA" id="ARBA00005380"/>
    </source>
</evidence>
<keyword evidence="7 12" id="KW-0418">Kinase</keyword>
<feature type="binding site" evidence="12">
    <location>
        <begin position="27"/>
        <end position="29"/>
    </location>
    <ligand>
        <name>substrate</name>
    </ligand>
</feature>
<evidence type="ECO:0000256" key="9">
    <source>
        <dbReference type="ARBA" id="ARBA00022842"/>
    </source>
</evidence>
<feature type="binding site" evidence="12">
    <location>
        <position position="304"/>
    </location>
    <ligand>
        <name>K(+)</name>
        <dbReference type="ChEBI" id="CHEBI:29103"/>
    </ligand>
</feature>
<reference evidence="15 16" key="1">
    <citation type="submission" date="2020-08" db="EMBL/GenBank/DDBJ databases">
        <title>Sequencing the genomes of 1000 actinobacteria strains.</title>
        <authorList>
            <person name="Klenk H.-P."/>
        </authorList>
    </citation>
    <scope>NUCLEOTIDE SEQUENCE [LARGE SCALE GENOMIC DNA]</scope>
    <source>
        <strain evidence="15 16">DSM 11053</strain>
    </source>
</reference>
<dbReference type="Pfam" id="PF00294">
    <property type="entry name" value="PfkB"/>
    <property type="match status" value="1"/>
</dbReference>
<feature type="binding site" evidence="12">
    <location>
        <position position="310"/>
    </location>
    <ligand>
        <name>K(+)</name>
        <dbReference type="ChEBI" id="CHEBI:29103"/>
    </ligand>
</feature>
<dbReference type="Gene3D" id="3.40.1190.20">
    <property type="match status" value="1"/>
</dbReference>
<dbReference type="GO" id="GO:0005829">
    <property type="term" value="C:cytosol"/>
    <property type="evidence" value="ECO:0007669"/>
    <property type="project" value="TreeGrafter"/>
</dbReference>
<dbReference type="PRINTS" id="PR00990">
    <property type="entry name" value="RIBOKINASE"/>
</dbReference>
<dbReference type="EC" id="2.7.1.15" evidence="2 12"/>
<dbReference type="GO" id="GO:0019303">
    <property type="term" value="P:D-ribose catabolic process"/>
    <property type="evidence" value="ECO:0007669"/>
    <property type="project" value="UniProtKB-UniRule"/>
</dbReference>
<comment type="subcellular location">
    <subcellularLocation>
        <location evidence="12">Cytoplasm</location>
    </subcellularLocation>
</comment>
<keyword evidence="10 12" id="KW-0630">Potassium</keyword>
<comment type="subunit">
    <text evidence="12">Homodimer.</text>
</comment>
<proteinExistence type="inferred from homology"/>
<feature type="binding site" evidence="12">
    <location>
        <position position="159"/>
    </location>
    <ligand>
        <name>substrate</name>
    </ligand>
</feature>
<feature type="binding site" evidence="12">
    <location>
        <position position="265"/>
    </location>
    <ligand>
        <name>K(+)</name>
        <dbReference type="ChEBI" id="CHEBI:29103"/>
    </ligand>
</feature>
<dbReference type="AlphaFoldDB" id="A0A7W5P7H7"/>
<dbReference type="GO" id="GO:0005524">
    <property type="term" value="F:ATP binding"/>
    <property type="evidence" value="ECO:0007669"/>
    <property type="project" value="UniProtKB-UniRule"/>
</dbReference>
<feature type="region of interest" description="Disordered" evidence="13">
    <location>
        <begin position="311"/>
        <end position="338"/>
    </location>
</feature>
<protein>
    <recommendedName>
        <fullName evidence="3 12">Ribokinase</fullName>
        <shortName evidence="12">RK</shortName>
        <ecNumber evidence="2 12">2.7.1.15</ecNumber>
    </recommendedName>
</protein>
<organism evidence="15 16">
    <name type="scientific">Microlunatus antarcticus</name>
    <dbReference type="NCBI Taxonomy" id="53388"/>
    <lineage>
        <taxon>Bacteria</taxon>
        <taxon>Bacillati</taxon>
        <taxon>Actinomycetota</taxon>
        <taxon>Actinomycetes</taxon>
        <taxon>Propionibacteriales</taxon>
        <taxon>Propionibacteriaceae</taxon>
        <taxon>Microlunatus</taxon>
    </lineage>
</organism>
<feature type="binding site" evidence="12">
    <location>
        <position position="267"/>
    </location>
    <ligand>
        <name>K(+)</name>
        <dbReference type="ChEBI" id="CHEBI:29103"/>
    </ligand>
</feature>
<dbReference type="InterPro" id="IPR002173">
    <property type="entry name" value="Carboh/pur_kinase_PfkB_CS"/>
</dbReference>
<keyword evidence="16" id="KW-1185">Reference proteome</keyword>
<dbReference type="InterPro" id="IPR011877">
    <property type="entry name" value="Ribokinase"/>
</dbReference>
<comment type="caution">
    <text evidence="15">The sequence shown here is derived from an EMBL/GenBank/DDBJ whole genome shotgun (WGS) entry which is preliminary data.</text>
</comment>
<feature type="binding site" evidence="12">
    <location>
        <begin position="238"/>
        <end position="243"/>
    </location>
    <ligand>
        <name>ATP</name>
        <dbReference type="ChEBI" id="CHEBI:30616"/>
    </ligand>
</feature>
<comment type="similarity">
    <text evidence="12">Belongs to the carbohydrate kinase PfkB family. Ribokinase subfamily.</text>
</comment>
<accession>A0A7W5P7H7</accession>
<keyword evidence="9 12" id="KW-0460">Magnesium</keyword>
<comment type="activity regulation">
    <text evidence="12">Activated by a monovalent cation that binds near, but not in, the active site. The most likely occupant of the site in vivo is potassium. Ion binding induces a conformational change that may alter substrate affinity.</text>
</comment>
<dbReference type="InterPro" id="IPR002139">
    <property type="entry name" value="Ribo/fructo_kinase"/>
</dbReference>
<comment type="cofactor">
    <cofactor evidence="12">
        <name>Mg(2+)</name>
        <dbReference type="ChEBI" id="CHEBI:18420"/>
    </cofactor>
    <text evidence="12">Requires a divalent cation, most likely magnesium in vivo, as an electrophilic catalyst to aid phosphoryl group transfer. It is the chelate of the metal and the nucleotide that is the actual substrate.</text>
</comment>
<evidence type="ECO:0000256" key="8">
    <source>
        <dbReference type="ARBA" id="ARBA00022840"/>
    </source>
</evidence>